<name>A0A0F7SSU5_PHARH</name>
<feature type="transmembrane region" description="Helical" evidence="6">
    <location>
        <begin position="541"/>
        <end position="567"/>
    </location>
</feature>
<feature type="transmembrane region" description="Helical" evidence="6">
    <location>
        <begin position="155"/>
        <end position="174"/>
    </location>
</feature>
<keyword evidence="3 6" id="KW-1133">Transmembrane helix</keyword>
<feature type="region of interest" description="Disordered" evidence="5">
    <location>
        <begin position="211"/>
        <end position="267"/>
    </location>
</feature>
<organism evidence="7">
    <name type="scientific">Phaffia rhodozyma</name>
    <name type="common">Yeast</name>
    <name type="synonym">Xanthophyllomyces dendrorhous</name>
    <dbReference type="NCBI Taxonomy" id="264483"/>
    <lineage>
        <taxon>Eukaryota</taxon>
        <taxon>Fungi</taxon>
        <taxon>Dikarya</taxon>
        <taxon>Basidiomycota</taxon>
        <taxon>Agaricomycotina</taxon>
        <taxon>Tremellomycetes</taxon>
        <taxon>Cystofilobasidiales</taxon>
        <taxon>Mrakiaceae</taxon>
        <taxon>Phaffia</taxon>
    </lineage>
</organism>
<dbReference type="GO" id="GO:0055085">
    <property type="term" value="P:transmembrane transport"/>
    <property type="evidence" value="ECO:0007669"/>
    <property type="project" value="InterPro"/>
</dbReference>
<dbReference type="PANTHER" id="PTHR31274:SF1">
    <property type="entry name" value="AGL149CP"/>
    <property type="match status" value="1"/>
</dbReference>
<accession>A0A0F7SSU5</accession>
<evidence type="ECO:0000256" key="5">
    <source>
        <dbReference type="SAM" id="MobiDB-lite"/>
    </source>
</evidence>
<sequence length="568" mass="61284">MPTAGSLIWSGLVPVFKLYLSECKNYSDVVHHHPIAAGFVLTKKGMFSPAASKGLGQITLNISLPCLIFASIVPSFSADNVSALGPLIMSAVLYELIGLVFSLIIREIFWVPRNFQWGILMAGTLSNWGNLPTAIVQSVATNAPFDPDTDPTLGVAYISVFMIVYNLSFFSGAYKVCAWDFLGDPNEPDVRISFKEKWRRRGQRFQAWRGTGRKSVELGSDPEKQKVAGPAAAAASIAGGGHRPASLREEDEAEEYAEEKKASKHSSMAVQSTLSPDSMVNQLEKHQAGTLRPRTGSFNRERADRLTRQISAVTVESILPMPLVGSSLQPDNREHQSPIPSHPNRSEMMDDKPESAQVAAAIAARNRSGFHRWFHAVGSVLATIVSPVVAALILALLFALVPPMKALLVDDVSGWSDGKVPNSPNGTPILAFVQDTATFVGGICIPASLMLLGASFARLKRPSSWSSLPVPAILSLMITKMVLLPVIGCFFIQGLSNKTTLFPKDQKVLSFVAMLLSGTPTALNQMVLTQLVAPEGGTDTLIAFLLPQYIFLFLASTVLTAVALNLIS</sequence>
<dbReference type="PANTHER" id="PTHR31274">
    <property type="entry name" value="PROTEIN ECM3"/>
    <property type="match status" value="1"/>
</dbReference>
<feature type="transmembrane region" description="Helical" evidence="6">
    <location>
        <begin position="508"/>
        <end position="529"/>
    </location>
</feature>
<evidence type="ECO:0000256" key="1">
    <source>
        <dbReference type="ARBA" id="ARBA00004141"/>
    </source>
</evidence>
<feature type="compositionally biased region" description="Low complexity" evidence="5">
    <location>
        <begin position="228"/>
        <end position="237"/>
    </location>
</feature>
<feature type="transmembrane region" description="Helical" evidence="6">
    <location>
        <begin position="83"/>
        <end position="105"/>
    </location>
</feature>
<dbReference type="InterPro" id="IPR004776">
    <property type="entry name" value="Mem_transp_PIN-like"/>
</dbReference>
<evidence type="ECO:0000256" key="6">
    <source>
        <dbReference type="SAM" id="Phobius"/>
    </source>
</evidence>
<feature type="region of interest" description="Disordered" evidence="5">
    <location>
        <begin position="323"/>
        <end position="349"/>
    </location>
</feature>
<evidence type="ECO:0000256" key="4">
    <source>
        <dbReference type="ARBA" id="ARBA00023136"/>
    </source>
</evidence>
<dbReference type="Pfam" id="PF03547">
    <property type="entry name" value="Mem_trans"/>
    <property type="match status" value="1"/>
</dbReference>
<keyword evidence="2 6" id="KW-0812">Transmembrane</keyword>
<feature type="transmembrane region" description="Helical" evidence="6">
    <location>
        <begin position="58"/>
        <end position="77"/>
    </location>
</feature>
<feature type="transmembrane region" description="Helical" evidence="6">
    <location>
        <begin position="429"/>
        <end position="452"/>
    </location>
</feature>
<evidence type="ECO:0000256" key="2">
    <source>
        <dbReference type="ARBA" id="ARBA00022692"/>
    </source>
</evidence>
<reference evidence="7" key="1">
    <citation type="submission" date="2014-08" db="EMBL/GenBank/DDBJ databases">
        <authorList>
            <person name="Sharma Rahul"/>
            <person name="Thines Marco"/>
        </authorList>
    </citation>
    <scope>NUCLEOTIDE SEQUENCE</scope>
</reference>
<comment type="subcellular location">
    <subcellularLocation>
        <location evidence="1">Membrane</location>
        <topology evidence="1">Multi-pass membrane protein</topology>
    </subcellularLocation>
</comment>
<dbReference type="AlphaFoldDB" id="A0A0F7SSU5"/>
<evidence type="ECO:0000313" key="7">
    <source>
        <dbReference type="EMBL" id="CED85262.1"/>
    </source>
</evidence>
<keyword evidence="4 6" id="KW-0472">Membrane</keyword>
<dbReference type="InterPro" id="IPR040254">
    <property type="entry name" value="Ecm3-like"/>
</dbReference>
<feature type="transmembrane region" description="Helical" evidence="6">
    <location>
        <begin position="473"/>
        <end position="496"/>
    </location>
</feature>
<evidence type="ECO:0000256" key="3">
    <source>
        <dbReference type="ARBA" id="ARBA00022989"/>
    </source>
</evidence>
<dbReference type="GO" id="GO:0016020">
    <property type="term" value="C:membrane"/>
    <property type="evidence" value="ECO:0007669"/>
    <property type="project" value="UniProtKB-SubCell"/>
</dbReference>
<proteinExistence type="predicted"/>
<dbReference type="EMBL" id="LN483332">
    <property type="protein sequence ID" value="CED85262.1"/>
    <property type="molecule type" value="Genomic_DNA"/>
</dbReference>
<feature type="transmembrane region" description="Helical" evidence="6">
    <location>
        <begin position="373"/>
        <end position="401"/>
    </location>
</feature>
<protein>
    <submittedName>
        <fullName evidence="7">Auxin efflux carrier</fullName>
    </submittedName>
</protein>